<sequence length="1239" mass="132604">MSASGVSPPSNQARRWQAVQGKFENDTWYCACDPPLKASFLQVKKAGNNAGRWFYNCQMPRGDQCGFFLFEDAARVLERRAQTQTAEKRAEPSIFNRPLAAQINSPAGPSNGSPAGNRPSPASHIQRANYNLGHATRSVRSDSPFSEAASAVTAPLYSPASSVFGTPAPRLGIFRGIPRLGDKSWSSDDEDSDVTADLPAKSPTKSAAKSPTKSTAKSPTKSAAKSPGKSPATYQSNLHRYLGLSTPTPKRKRSSADNGDAGRNNNGTNRNDAVVILSDLDSDDADDLVELADSTERQLHSSSHPSSQTNGPPSGARSGSGGLPTPETGNSFISASGDRPSTSKRFKNALGLAAPPTPTPTRNRNAFPGAAAAAAPNHNHSPNPNQPKSHPTTEPPYYPSEEEDAPITSTILSLLQPQPMNIPPHIQHTIRTALNTHARCAKGVERARDGLRDTLRVRDRCIADLRARVDRLETERRLRQEVLRSDLEALSQGGEGGGNNNSGGGGGGGGDGASVGVDVDVGYSSTEETARDPRGLATSASNLPAAVLTLLPNLEDCHGRDWPKLTRPGAKLAHDVGLELIVGWTLLHCFLSGTTRVCSQSRVGIPLNTLSELSSRVDAPSIAAHHGFPDLVPTAALSSRSCITLRFFAERQHNPGCLPTITAAHVGPRVALRHGTTPPQGAAPQGQEKSDIAYSEKPQPNQEEIAEITSRVSMNKQAVRIWFQNRRQNDRRKARPLSPQLIESITQGRISVSRFGELPEHTSFNAGSFPGSSQSMSTPEQRASSSAHSDAASCRSEGAPASLRRAVHPGGSVSFEPAEPPSWPLSGTPGYVSNRRNTIGALLLPSTSGRHDSFRSEPFSSSCPLPTSSNDNHDGFGWKPSSQPSQFRLSTSMSGQAEITTESPPRPSRVLSPVEPLLGLDTASPPELRRSVSSASLSRRAPGLRRSRSSNVRVWEDCANKETREDPLIKQAKHESSGSAIAQIGLLRFSSATGSPTLDQACNNSSGRAKRRTHPTTASPDARTAISKRARLERSWSTQARIETTPALGQRHNAQPSRPVSAYPAGKPKPNGLDHLSLLASEEDKENWSPDEDGNPRPFRRTLSTGNASLASSGRHRLPSGPPSSKTLTDRNPRRTSQHPPESRTSLTRAATSPSSWSAYSKQYRTGGGISRRRSPVKPRGTSPLLVYEDEDGVEHEKTAADKFLNADHLHRFVAADDASPSKKVAVAAANLIALKFAR</sequence>
<evidence type="ECO:0000259" key="8">
    <source>
        <dbReference type="PROSITE" id="PS50071"/>
    </source>
</evidence>
<dbReference type="SUPFAM" id="SSF46689">
    <property type="entry name" value="Homeodomain-like"/>
    <property type="match status" value="1"/>
</dbReference>
<dbReference type="RefSeq" id="XP_001221074.1">
    <property type="nucleotide sequence ID" value="XM_001221073.1"/>
</dbReference>
<feature type="region of interest" description="Disordered" evidence="7">
    <location>
        <begin position="761"/>
        <end position="829"/>
    </location>
</feature>
<feature type="compositionally biased region" description="Acidic residues" evidence="7">
    <location>
        <begin position="1081"/>
        <end position="1093"/>
    </location>
</feature>
<feature type="compositionally biased region" description="Polar residues" evidence="7">
    <location>
        <begin position="762"/>
        <end position="782"/>
    </location>
</feature>
<dbReference type="InParanoid" id="Q2HD51"/>
<feature type="compositionally biased region" description="Low complexity" evidence="7">
    <location>
        <begin position="256"/>
        <end position="272"/>
    </location>
</feature>
<feature type="compositionally biased region" description="Polar residues" evidence="7">
    <location>
        <begin position="1102"/>
        <end position="1112"/>
    </location>
</feature>
<evidence type="ECO:0000256" key="5">
    <source>
        <dbReference type="PROSITE-ProRule" id="PRU01343"/>
    </source>
</evidence>
<dbReference type="AlphaFoldDB" id="Q2HD51"/>
<keyword evidence="4 6" id="KW-0371">Homeobox</keyword>
<feature type="compositionally biased region" description="Polar residues" evidence="7">
    <location>
        <begin position="1138"/>
        <end position="1164"/>
    </location>
</feature>
<dbReference type="Pfam" id="PF00046">
    <property type="entry name" value="Homeodomain"/>
    <property type="match status" value="1"/>
</dbReference>
<feature type="compositionally biased region" description="Low complexity" evidence="7">
    <location>
        <begin position="931"/>
        <end position="941"/>
    </location>
</feature>
<dbReference type="OrthoDB" id="6159439at2759"/>
<feature type="compositionally biased region" description="Polar residues" evidence="7">
    <location>
        <begin position="992"/>
        <end position="1007"/>
    </location>
</feature>
<feature type="compositionally biased region" description="Polar residues" evidence="7">
    <location>
        <begin position="203"/>
        <end position="223"/>
    </location>
</feature>
<dbReference type="InterPro" id="IPR009057">
    <property type="entry name" value="Homeodomain-like_sf"/>
</dbReference>
<evidence type="ECO:0000256" key="1">
    <source>
        <dbReference type="ARBA" id="ARBA00022723"/>
    </source>
</evidence>
<feature type="compositionally biased region" description="Polar residues" evidence="7">
    <location>
        <begin position="858"/>
        <end position="870"/>
    </location>
</feature>
<dbReference type="HOGENOM" id="CLU_266875_0_0_1"/>
<protein>
    <submittedName>
        <fullName evidence="10">Uncharacterized protein</fullName>
    </submittedName>
</protein>
<feature type="region of interest" description="Disordered" evidence="7">
    <location>
        <begin position="992"/>
        <end position="1185"/>
    </location>
</feature>
<feature type="DNA-binding region" description="Homeobox" evidence="4">
    <location>
        <begin position="696"/>
        <end position="734"/>
    </location>
</feature>
<reference evidence="11" key="1">
    <citation type="journal article" date="2015" name="Genome Announc.">
        <title>Draft genome sequence of the cellulolytic fungus Chaetomium globosum.</title>
        <authorList>
            <person name="Cuomo C.A."/>
            <person name="Untereiner W.A."/>
            <person name="Ma L.-J."/>
            <person name="Grabherr M."/>
            <person name="Birren B.W."/>
        </authorList>
    </citation>
    <scope>NUCLEOTIDE SEQUENCE [LARGE SCALE GENOMIC DNA]</scope>
    <source>
        <strain evidence="11">ATCC 6205 / CBS 148.51 / DSM 1962 / NBRC 6347 / NRRL 1970</strain>
    </source>
</reference>
<keyword evidence="4 6" id="KW-0539">Nucleus</keyword>
<dbReference type="SMART" id="SM00389">
    <property type="entry name" value="HOX"/>
    <property type="match status" value="1"/>
</dbReference>
<feature type="region of interest" description="Disordered" evidence="7">
    <location>
        <begin position="83"/>
        <end position="124"/>
    </location>
</feature>
<proteinExistence type="predicted"/>
<feature type="compositionally biased region" description="Polar residues" evidence="7">
    <location>
        <begin position="880"/>
        <end position="901"/>
    </location>
</feature>
<evidence type="ECO:0000256" key="6">
    <source>
        <dbReference type="RuleBase" id="RU000682"/>
    </source>
</evidence>
<dbReference type="InterPro" id="IPR001356">
    <property type="entry name" value="HD"/>
</dbReference>
<dbReference type="EMBL" id="CH408029">
    <property type="protein sequence ID" value="EAQ93618.1"/>
    <property type="molecule type" value="Genomic_DNA"/>
</dbReference>
<feature type="region of interest" description="Disordered" evidence="7">
    <location>
        <begin position="372"/>
        <end position="403"/>
    </location>
</feature>
<keyword evidence="4 6" id="KW-0238">DNA-binding</keyword>
<dbReference type="Pfam" id="PF06839">
    <property type="entry name" value="Zn_ribbon_GRF"/>
    <property type="match status" value="1"/>
</dbReference>
<keyword evidence="3" id="KW-0862">Zinc</keyword>
<evidence type="ECO:0000256" key="3">
    <source>
        <dbReference type="ARBA" id="ARBA00022833"/>
    </source>
</evidence>
<comment type="subcellular location">
    <subcellularLocation>
        <location evidence="4 6">Nucleus</location>
    </subcellularLocation>
</comment>
<accession>Q2HD51</accession>
<feature type="region of interest" description="Disordered" evidence="7">
    <location>
        <begin position="847"/>
        <end position="950"/>
    </location>
</feature>
<evidence type="ECO:0000313" key="11">
    <source>
        <dbReference type="Proteomes" id="UP000001056"/>
    </source>
</evidence>
<feature type="region of interest" description="Disordered" evidence="7">
    <location>
        <begin position="294"/>
        <end position="344"/>
    </location>
</feature>
<gene>
    <name evidence="10" type="ORF">CHGG_01853</name>
</gene>
<dbReference type="Proteomes" id="UP000001056">
    <property type="component" value="Unassembled WGS sequence"/>
</dbReference>
<dbReference type="InterPro" id="IPR010666">
    <property type="entry name" value="Znf_GRF"/>
</dbReference>
<feature type="compositionally biased region" description="Low complexity" evidence="7">
    <location>
        <begin position="372"/>
        <end position="392"/>
    </location>
</feature>
<feature type="compositionally biased region" description="Polar residues" evidence="7">
    <location>
        <begin position="300"/>
        <end position="310"/>
    </location>
</feature>
<evidence type="ECO:0000256" key="2">
    <source>
        <dbReference type="ARBA" id="ARBA00022771"/>
    </source>
</evidence>
<feature type="domain" description="GRF-type" evidence="9">
    <location>
        <begin position="30"/>
        <end position="74"/>
    </location>
</feature>
<feature type="compositionally biased region" description="Gly residues" evidence="7">
    <location>
        <begin position="493"/>
        <end position="513"/>
    </location>
</feature>
<keyword evidence="1" id="KW-0479">Metal-binding</keyword>
<evidence type="ECO:0000256" key="4">
    <source>
        <dbReference type="PROSITE-ProRule" id="PRU00108"/>
    </source>
</evidence>
<dbReference type="CDD" id="cd00086">
    <property type="entry name" value="homeodomain"/>
    <property type="match status" value="1"/>
</dbReference>
<feature type="compositionally biased region" description="Polar residues" evidence="7">
    <location>
        <begin position="102"/>
        <end position="114"/>
    </location>
</feature>
<dbReference type="GeneID" id="4386321"/>
<feature type="region of interest" description="Disordered" evidence="7">
    <location>
        <begin position="487"/>
        <end position="518"/>
    </location>
</feature>
<keyword evidence="11" id="KW-1185">Reference proteome</keyword>
<keyword evidence="2 5" id="KW-0863">Zinc-finger</keyword>
<dbReference type="GO" id="GO:0008270">
    <property type="term" value="F:zinc ion binding"/>
    <property type="evidence" value="ECO:0007669"/>
    <property type="project" value="UniProtKB-KW"/>
</dbReference>
<dbReference type="GO" id="GO:0003677">
    <property type="term" value="F:DNA binding"/>
    <property type="evidence" value="ECO:0007669"/>
    <property type="project" value="UniProtKB-UniRule"/>
</dbReference>
<dbReference type="VEuPathDB" id="FungiDB:CHGG_01853"/>
<name>Q2HD51_CHAGB</name>
<dbReference type="Gene3D" id="1.10.10.60">
    <property type="entry name" value="Homeodomain-like"/>
    <property type="match status" value="1"/>
</dbReference>
<evidence type="ECO:0000256" key="7">
    <source>
        <dbReference type="SAM" id="MobiDB-lite"/>
    </source>
</evidence>
<feature type="domain" description="Homeobox" evidence="8">
    <location>
        <begin position="694"/>
        <end position="733"/>
    </location>
</feature>
<evidence type="ECO:0000313" key="10">
    <source>
        <dbReference type="EMBL" id="EAQ93618.1"/>
    </source>
</evidence>
<dbReference type="PROSITE" id="PS50071">
    <property type="entry name" value="HOMEOBOX_2"/>
    <property type="match status" value="1"/>
</dbReference>
<feature type="region of interest" description="Disordered" evidence="7">
    <location>
        <begin position="671"/>
        <end position="700"/>
    </location>
</feature>
<dbReference type="eggNOG" id="KOG0490">
    <property type="taxonomic scope" value="Eukaryota"/>
</dbReference>
<dbReference type="PROSITE" id="PS51999">
    <property type="entry name" value="ZF_GRF"/>
    <property type="match status" value="1"/>
</dbReference>
<dbReference type="STRING" id="306901.Q2HD51"/>
<organism evidence="10 11">
    <name type="scientific">Chaetomium globosum (strain ATCC 6205 / CBS 148.51 / DSM 1962 / NBRC 6347 / NRRL 1970)</name>
    <name type="common">Soil fungus</name>
    <dbReference type="NCBI Taxonomy" id="306901"/>
    <lineage>
        <taxon>Eukaryota</taxon>
        <taxon>Fungi</taxon>
        <taxon>Dikarya</taxon>
        <taxon>Ascomycota</taxon>
        <taxon>Pezizomycotina</taxon>
        <taxon>Sordariomycetes</taxon>
        <taxon>Sordariomycetidae</taxon>
        <taxon>Sordariales</taxon>
        <taxon>Chaetomiaceae</taxon>
        <taxon>Chaetomium</taxon>
    </lineage>
</organism>
<evidence type="ECO:0000259" key="9">
    <source>
        <dbReference type="PROSITE" id="PS51999"/>
    </source>
</evidence>
<dbReference type="GO" id="GO:0005634">
    <property type="term" value="C:nucleus"/>
    <property type="evidence" value="ECO:0007669"/>
    <property type="project" value="UniProtKB-SubCell"/>
</dbReference>
<feature type="compositionally biased region" description="Low complexity" evidence="7">
    <location>
        <begin position="783"/>
        <end position="796"/>
    </location>
</feature>
<feature type="region of interest" description="Disordered" evidence="7">
    <location>
        <begin position="180"/>
        <end position="272"/>
    </location>
</feature>